<feature type="transmembrane region" description="Helical" evidence="1">
    <location>
        <begin position="18"/>
        <end position="36"/>
    </location>
</feature>
<feature type="transmembrane region" description="Helical" evidence="1">
    <location>
        <begin position="84"/>
        <end position="106"/>
    </location>
</feature>
<dbReference type="RefSeq" id="WP_053779308.1">
    <property type="nucleotide sequence ID" value="NZ_LITU01000023.1"/>
</dbReference>
<feature type="transmembrane region" description="Helical" evidence="1">
    <location>
        <begin position="42"/>
        <end position="63"/>
    </location>
</feature>
<dbReference type="AlphaFoldDB" id="A0A0M9BSG6"/>
<keyword evidence="3" id="KW-1185">Reference proteome</keyword>
<proteinExistence type="predicted"/>
<feature type="transmembrane region" description="Helical" evidence="1">
    <location>
        <begin position="152"/>
        <end position="171"/>
    </location>
</feature>
<name>A0A0M9BSG6_9BACL</name>
<organism evidence="2 3">
    <name type="scientific">Paenibacillus xylanivorans</name>
    <dbReference type="NCBI Taxonomy" id="1705561"/>
    <lineage>
        <taxon>Bacteria</taxon>
        <taxon>Bacillati</taxon>
        <taxon>Bacillota</taxon>
        <taxon>Bacilli</taxon>
        <taxon>Bacillales</taxon>
        <taxon>Paenibacillaceae</taxon>
        <taxon>Paenibacillus</taxon>
    </lineage>
</organism>
<evidence type="ECO:0000313" key="3">
    <source>
        <dbReference type="Proteomes" id="UP000037688"/>
    </source>
</evidence>
<evidence type="ECO:0000256" key="1">
    <source>
        <dbReference type="SAM" id="Phobius"/>
    </source>
</evidence>
<dbReference type="OrthoDB" id="1936187at2"/>
<comment type="caution">
    <text evidence="2">The sequence shown here is derived from an EMBL/GenBank/DDBJ whole genome shotgun (WGS) entry which is preliminary data.</text>
</comment>
<sequence>MTSLISFLHTCFMRSYRYGPATFVFFLGIIFVYSVVPNPVMASYAFSTTFLFIVSAVICYTLIDIETANQESVTMLHSGSLLKLYISKLLYSWIFSVPLALYAVFFPAIFQKFDRNPSLEELSMSLLYHVASSWLGIALACWFSSKFIRSRVMSFLMLSVLIVITLSVQGIENFLPDGLKKAIVLLPPLNSTINVLVDYESQTLFSKLSVIGASLLYGAMLTMLFLFMLHKRKLDTAGQ</sequence>
<feature type="transmembrane region" description="Helical" evidence="1">
    <location>
        <begin position="126"/>
        <end position="145"/>
    </location>
</feature>
<dbReference type="EMBL" id="LITU01000023">
    <property type="protein sequence ID" value="KOY18093.1"/>
    <property type="molecule type" value="Genomic_DNA"/>
</dbReference>
<reference evidence="2 3" key="1">
    <citation type="submission" date="2015-08" db="EMBL/GenBank/DDBJ databases">
        <title>Draft genome sequence of cellulolytic and xylanolytic Paenibacillus sp. A59, isolated from a decaying forest soil from Patagonia, Argentina.</title>
        <authorList>
            <person name="Ghio S."/>
            <person name="Caceres A.M."/>
            <person name="Talia P."/>
            <person name="Grasso D."/>
            <person name="Campos E."/>
        </authorList>
    </citation>
    <scope>NUCLEOTIDE SEQUENCE [LARGE SCALE GENOMIC DNA]</scope>
    <source>
        <strain evidence="2 3">A59</strain>
    </source>
</reference>
<evidence type="ECO:0000313" key="2">
    <source>
        <dbReference type="EMBL" id="KOY18093.1"/>
    </source>
</evidence>
<feature type="transmembrane region" description="Helical" evidence="1">
    <location>
        <begin position="208"/>
        <end position="229"/>
    </location>
</feature>
<accession>A0A0M9BSG6</accession>
<gene>
    <name evidence="2" type="ORF">AMS66_02615</name>
</gene>
<protein>
    <submittedName>
        <fullName evidence="2">Uncharacterized protein</fullName>
    </submittedName>
</protein>
<keyword evidence="1" id="KW-1133">Transmembrane helix</keyword>
<dbReference type="PATRIC" id="fig|1705561.3.peg.6837"/>
<keyword evidence="1" id="KW-0472">Membrane</keyword>
<keyword evidence="1" id="KW-0812">Transmembrane</keyword>
<dbReference type="Proteomes" id="UP000037688">
    <property type="component" value="Unassembled WGS sequence"/>
</dbReference>